<evidence type="ECO:0000313" key="2">
    <source>
        <dbReference type="EMBL" id="MDQ0204089.1"/>
    </source>
</evidence>
<dbReference type="InterPro" id="IPR027417">
    <property type="entry name" value="P-loop_NTPase"/>
</dbReference>
<proteinExistence type="predicted"/>
<protein>
    <submittedName>
        <fullName evidence="2">DNA replication protein DnaC</fullName>
    </submittedName>
</protein>
<dbReference type="Pfam" id="PF00308">
    <property type="entry name" value="Bac_DnaA"/>
    <property type="match status" value="1"/>
</dbReference>
<evidence type="ECO:0000259" key="1">
    <source>
        <dbReference type="Pfam" id="PF00308"/>
    </source>
</evidence>
<dbReference type="InterPro" id="IPR013317">
    <property type="entry name" value="DnaA_dom"/>
</dbReference>
<dbReference type="PANTHER" id="PTHR30050">
    <property type="entry name" value="CHROMOSOMAL REPLICATION INITIATOR PROTEIN DNAA"/>
    <property type="match status" value="1"/>
</dbReference>
<evidence type="ECO:0000313" key="3">
    <source>
        <dbReference type="Proteomes" id="UP001239167"/>
    </source>
</evidence>
<dbReference type="RefSeq" id="WP_307224267.1">
    <property type="nucleotide sequence ID" value="NZ_CP116940.1"/>
</dbReference>
<reference evidence="2 3" key="1">
    <citation type="submission" date="2023-07" db="EMBL/GenBank/DDBJ databases">
        <title>Genomic Encyclopedia of Type Strains, Phase IV (KMG-IV): sequencing the most valuable type-strain genomes for metagenomic binning, comparative biology and taxonomic classification.</title>
        <authorList>
            <person name="Goeker M."/>
        </authorList>
    </citation>
    <scope>NUCLEOTIDE SEQUENCE [LARGE SCALE GENOMIC DNA]</scope>
    <source>
        <strain evidence="2 3">DSM 16980</strain>
    </source>
</reference>
<dbReference type="EMBL" id="JAUSUE010000012">
    <property type="protein sequence ID" value="MDQ0204089.1"/>
    <property type="molecule type" value="Genomic_DNA"/>
</dbReference>
<dbReference type="Gene3D" id="3.40.50.300">
    <property type="entry name" value="P-loop containing nucleotide triphosphate hydrolases"/>
    <property type="match status" value="1"/>
</dbReference>
<dbReference type="SUPFAM" id="SSF52540">
    <property type="entry name" value="P-loop containing nucleoside triphosphate hydrolases"/>
    <property type="match status" value="1"/>
</dbReference>
<sequence>MQSIGEIMKFKPAVKGGETINPYVQTYERMKRAGKVKTAVDTQYTCEKCEDTGYVTVLDADGNFSKAPCKCLAKIQTEARLRKSGISLAEYAKYSFAKFKTDTREHASMKKIAERYIQDRAAGQGIGFFGASGTGKTHICIAICQALTCDYSEEHYYFSYRSEIQKIKAVMYSNAELYSQAIQHWTGVNNLYIDDLFKFAMKDGKIQQQDLQIMFDIINTRYINHKTTLFSSEYSLSYITNNIDEALGSRIKSMLGDYGLKCIGANARLEKGA</sequence>
<gene>
    <name evidence="2" type="ORF">J2S01_001811</name>
</gene>
<keyword evidence="3" id="KW-1185">Reference proteome</keyword>
<dbReference type="PANTHER" id="PTHR30050:SF10">
    <property type="entry name" value="PHAGE-LIKE ELEMENT PBSX PROTEIN XKDC"/>
    <property type="match status" value="1"/>
</dbReference>
<dbReference type="Proteomes" id="UP001239167">
    <property type="component" value="Unassembled WGS sequence"/>
</dbReference>
<name>A0ABT9YAF8_9FIRM</name>
<accession>A0ABT9YAF8</accession>
<feature type="domain" description="Chromosomal replication initiator protein DnaA ATPAse" evidence="1">
    <location>
        <begin position="105"/>
        <end position="252"/>
    </location>
</feature>
<organism evidence="2 3">
    <name type="scientific">Pectinatus haikarae</name>
    <dbReference type="NCBI Taxonomy" id="349096"/>
    <lineage>
        <taxon>Bacteria</taxon>
        <taxon>Bacillati</taxon>
        <taxon>Bacillota</taxon>
        <taxon>Negativicutes</taxon>
        <taxon>Selenomonadales</taxon>
        <taxon>Selenomonadaceae</taxon>
        <taxon>Pectinatus</taxon>
    </lineage>
</organism>
<comment type="caution">
    <text evidence="2">The sequence shown here is derived from an EMBL/GenBank/DDBJ whole genome shotgun (WGS) entry which is preliminary data.</text>
</comment>